<feature type="region of interest" description="Disordered" evidence="1">
    <location>
        <begin position="35"/>
        <end position="74"/>
    </location>
</feature>
<evidence type="ECO:0000313" key="2">
    <source>
        <dbReference type="EMBL" id="PNF42483.1"/>
    </source>
</evidence>
<dbReference type="Proteomes" id="UP000235965">
    <property type="component" value="Unassembled WGS sequence"/>
</dbReference>
<proteinExistence type="predicted"/>
<evidence type="ECO:0000256" key="1">
    <source>
        <dbReference type="SAM" id="MobiDB-lite"/>
    </source>
</evidence>
<gene>
    <name evidence="2" type="ORF">B7P43_G08737</name>
</gene>
<dbReference type="InParanoid" id="A0A2J7RNR9"/>
<protein>
    <submittedName>
        <fullName evidence="2">Uncharacterized protein</fullName>
    </submittedName>
</protein>
<comment type="caution">
    <text evidence="2">The sequence shown here is derived from an EMBL/GenBank/DDBJ whole genome shotgun (WGS) entry which is preliminary data.</text>
</comment>
<dbReference type="EMBL" id="NEVH01002148">
    <property type="protein sequence ID" value="PNF42483.1"/>
    <property type="molecule type" value="Genomic_DNA"/>
</dbReference>
<feature type="compositionally biased region" description="Polar residues" evidence="1">
    <location>
        <begin position="52"/>
        <end position="61"/>
    </location>
</feature>
<reference evidence="2 3" key="1">
    <citation type="submission" date="2017-12" db="EMBL/GenBank/DDBJ databases">
        <title>Hemimetabolous genomes reveal molecular basis of termite eusociality.</title>
        <authorList>
            <person name="Harrison M.C."/>
            <person name="Jongepier E."/>
            <person name="Robertson H.M."/>
            <person name="Arning N."/>
            <person name="Bitard-Feildel T."/>
            <person name="Chao H."/>
            <person name="Childers C.P."/>
            <person name="Dinh H."/>
            <person name="Doddapaneni H."/>
            <person name="Dugan S."/>
            <person name="Gowin J."/>
            <person name="Greiner C."/>
            <person name="Han Y."/>
            <person name="Hu H."/>
            <person name="Hughes D.S.T."/>
            <person name="Huylmans A.-K."/>
            <person name="Kemena C."/>
            <person name="Kremer L.P.M."/>
            <person name="Lee S.L."/>
            <person name="Lopez-Ezquerra A."/>
            <person name="Mallet L."/>
            <person name="Monroy-Kuhn J.M."/>
            <person name="Moser A."/>
            <person name="Murali S.C."/>
            <person name="Muzny D.M."/>
            <person name="Otani S."/>
            <person name="Piulachs M.-D."/>
            <person name="Poelchau M."/>
            <person name="Qu J."/>
            <person name="Schaub F."/>
            <person name="Wada-Katsumata A."/>
            <person name="Worley K.C."/>
            <person name="Xie Q."/>
            <person name="Ylla G."/>
            <person name="Poulsen M."/>
            <person name="Gibbs R.A."/>
            <person name="Schal C."/>
            <person name="Richards S."/>
            <person name="Belles X."/>
            <person name="Korb J."/>
            <person name="Bornberg-Bauer E."/>
        </authorList>
    </citation>
    <scope>NUCLEOTIDE SEQUENCE [LARGE SCALE GENOMIC DNA]</scope>
    <source>
        <tissue evidence="2">Whole body</tissue>
    </source>
</reference>
<sequence>MKGKKSGSGREPKSEYTYFDILLFLKPVVTNKETTTNISDSEAHEEVEEEQGATSTELRSTPSRKERKKKRMETDGQWTVCAKSFLKVSGEKQLWSKEFRKS</sequence>
<organism evidence="2 3">
    <name type="scientific">Cryptotermes secundus</name>
    <dbReference type="NCBI Taxonomy" id="105785"/>
    <lineage>
        <taxon>Eukaryota</taxon>
        <taxon>Metazoa</taxon>
        <taxon>Ecdysozoa</taxon>
        <taxon>Arthropoda</taxon>
        <taxon>Hexapoda</taxon>
        <taxon>Insecta</taxon>
        <taxon>Pterygota</taxon>
        <taxon>Neoptera</taxon>
        <taxon>Polyneoptera</taxon>
        <taxon>Dictyoptera</taxon>
        <taxon>Blattodea</taxon>
        <taxon>Blattoidea</taxon>
        <taxon>Termitoidae</taxon>
        <taxon>Kalotermitidae</taxon>
        <taxon>Cryptotermitinae</taxon>
        <taxon>Cryptotermes</taxon>
    </lineage>
</organism>
<dbReference type="AlphaFoldDB" id="A0A2J7RNR9"/>
<keyword evidence="3" id="KW-1185">Reference proteome</keyword>
<name>A0A2J7RNR9_9NEOP</name>
<accession>A0A2J7RNR9</accession>
<evidence type="ECO:0000313" key="3">
    <source>
        <dbReference type="Proteomes" id="UP000235965"/>
    </source>
</evidence>